<protein>
    <submittedName>
        <fullName evidence="1">Uncharacterized protein</fullName>
    </submittedName>
</protein>
<dbReference type="RefSeq" id="WP_188254337.1">
    <property type="nucleotide sequence ID" value="NZ_JABVCF010000004.1"/>
</dbReference>
<organism evidence="1 2">
    <name type="scientific">Pseudaminobacter soli</name>
    <name type="common">ex Zhang et al. 2022</name>
    <dbReference type="NCBI Taxonomy" id="2831468"/>
    <lineage>
        <taxon>Bacteria</taxon>
        <taxon>Pseudomonadati</taxon>
        <taxon>Pseudomonadota</taxon>
        <taxon>Alphaproteobacteria</taxon>
        <taxon>Hyphomicrobiales</taxon>
        <taxon>Phyllobacteriaceae</taxon>
        <taxon>Pseudaminobacter</taxon>
    </lineage>
</organism>
<dbReference type="EMBL" id="JAGWCR010000004">
    <property type="protein sequence ID" value="MBS3648773.1"/>
    <property type="molecule type" value="Genomic_DNA"/>
</dbReference>
<reference evidence="1" key="1">
    <citation type="submission" date="2021-04" db="EMBL/GenBank/DDBJ databases">
        <title>Pseudaminobacter soli sp. nov., isolated from paddy soil contaminated by heavy metals.</title>
        <authorList>
            <person name="Zhang K."/>
        </authorList>
    </citation>
    <scope>NUCLEOTIDE SEQUENCE</scope>
    <source>
        <strain evidence="1">19-2017</strain>
    </source>
</reference>
<comment type="caution">
    <text evidence="1">The sequence shown here is derived from an EMBL/GenBank/DDBJ whole genome shotgun (WGS) entry which is preliminary data.</text>
</comment>
<evidence type="ECO:0000313" key="1">
    <source>
        <dbReference type="EMBL" id="MBS3648773.1"/>
    </source>
</evidence>
<dbReference type="Proteomes" id="UP000680348">
    <property type="component" value="Unassembled WGS sequence"/>
</dbReference>
<sequence>MAKDYKACPELLDADLAKVMKKVSYAVERAKVLNSPHEGYAYIFASMEQLWKGVTDPAASSTKPLHDGLNLSGAAVRYVLDLTTLSHLPGEDDLQVALDAVEQEVRKATLKHKPMVSGFEAYGVIAEEVDELWELVRPDEGRTRMAQTEALQVAAMGVRYVLDVVGVD</sequence>
<proteinExistence type="predicted"/>
<accession>A0A942E089</accession>
<name>A0A942E089_9HYPH</name>
<dbReference type="AlphaFoldDB" id="A0A942E089"/>
<gene>
    <name evidence="1" type="ORF">KEU06_09165</name>
</gene>
<evidence type="ECO:0000313" key="2">
    <source>
        <dbReference type="Proteomes" id="UP000680348"/>
    </source>
</evidence>
<keyword evidence="2" id="KW-1185">Reference proteome</keyword>